<proteinExistence type="predicted"/>
<evidence type="ECO:0000313" key="2">
    <source>
        <dbReference type="Proteomes" id="UP001470230"/>
    </source>
</evidence>
<dbReference type="Proteomes" id="UP001470230">
    <property type="component" value="Unassembled WGS sequence"/>
</dbReference>
<reference evidence="1 2" key="1">
    <citation type="submission" date="2024-04" db="EMBL/GenBank/DDBJ databases">
        <title>Tritrichomonas musculus Genome.</title>
        <authorList>
            <person name="Alves-Ferreira E."/>
            <person name="Grigg M."/>
            <person name="Lorenzi H."/>
            <person name="Galac M."/>
        </authorList>
    </citation>
    <scope>NUCLEOTIDE SEQUENCE [LARGE SCALE GENOMIC DNA]</scope>
    <source>
        <strain evidence="1 2">EAF2021</strain>
    </source>
</reference>
<evidence type="ECO:0000313" key="1">
    <source>
        <dbReference type="EMBL" id="KAK8890346.1"/>
    </source>
</evidence>
<gene>
    <name evidence="1" type="ORF">M9Y10_035121</name>
</gene>
<name>A0ABR2KHV4_9EUKA</name>
<comment type="caution">
    <text evidence="1">The sequence shown here is derived from an EMBL/GenBank/DDBJ whole genome shotgun (WGS) entry which is preliminary data.</text>
</comment>
<organism evidence="1 2">
    <name type="scientific">Tritrichomonas musculus</name>
    <dbReference type="NCBI Taxonomy" id="1915356"/>
    <lineage>
        <taxon>Eukaryota</taxon>
        <taxon>Metamonada</taxon>
        <taxon>Parabasalia</taxon>
        <taxon>Tritrichomonadida</taxon>
        <taxon>Tritrichomonadidae</taxon>
        <taxon>Tritrichomonas</taxon>
    </lineage>
</organism>
<accession>A0ABR2KHV4</accession>
<keyword evidence="2" id="KW-1185">Reference proteome</keyword>
<sequence length="117" mass="13522">MLIYAHIIPIVLQNVISVDCDNNKFYKKIIDLVEYMIDEDLISENALIEAVEIINHELFVKILENRKDSSSVNEIADRGNALYSAVSKTDFFSDKKLLSKRELIQVSLSMWIHVEHI</sequence>
<protein>
    <submittedName>
        <fullName evidence="1">Uncharacterized protein</fullName>
    </submittedName>
</protein>
<dbReference type="EMBL" id="JAPFFF010000005">
    <property type="protein sequence ID" value="KAK8890346.1"/>
    <property type="molecule type" value="Genomic_DNA"/>
</dbReference>